<evidence type="ECO:0008006" key="3">
    <source>
        <dbReference type="Google" id="ProtNLM"/>
    </source>
</evidence>
<evidence type="ECO:0000313" key="2">
    <source>
        <dbReference type="EMBL" id="JAH92814.1"/>
    </source>
</evidence>
<protein>
    <recommendedName>
        <fullName evidence="3">Secreted protein</fullName>
    </recommendedName>
</protein>
<evidence type="ECO:0000256" key="1">
    <source>
        <dbReference type="SAM" id="SignalP"/>
    </source>
</evidence>
<keyword evidence="1" id="KW-0732">Signal</keyword>
<reference evidence="2" key="2">
    <citation type="journal article" date="2015" name="Fish Shellfish Immunol.">
        <title>Early steps in the European eel (Anguilla anguilla)-Vibrio vulnificus interaction in the gills: Role of the RtxA13 toxin.</title>
        <authorList>
            <person name="Callol A."/>
            <person name="Pajuelo D."/>
            <person name="Ebbesson L."/>
            <person name="Teles M."/>
            <person name="MacKenzie S."/>
            <person name="Amaro C."/>
        </authorList>
    </citation>
    <scope>NUCLEOTIDE SEQUENCE</scope>
</reference>
<accession>A0A0E9WQY3</accession>
<proteinExistence type="predicted"/>
<name>A0A0E9WQY3_ANGAN</name>
<dbReference type="AlphaFoldDB" id="A0A0E9WQY3"/>
<feature type="signal peptide" evidence="1">
    <location>
        <begin position="1"/>
        <end position="19"/>
    </location>
</feature>
<dbReference type="EMBL" id="GBXM01015763">
    <property type="protein sequence ID" value="JAH92814.1"/>
    <property type="molecule type" value="Transcribed_RNA"/>
</dbReference>
<organism evidence="2">
    <name type="scientific">Anguilla anguilla</name>
    <name type="common">European freshwater eel</name>
    <name type="synonym">Muraena anguilla</name>
    <dbReference type="NCBI Taxonomy" id="7936"/>
    <lineage>
        <taxon>Eukaryota</taxon>
        <taxon>Metazoa</taxon>
        <taxon>Chordata</taxon>
        <taxon>Craniata</taxon>
        <taxon>Vertebrata</taxon>
        <taxon>Euteleostomi</taxon>
        <taxon>Actinopterygii</taxon>
        <taxon>Neopterygii</taxon>
        <taxon>Teleostei</taxon>
        <taxon>Anguilliformes</taxon>
        <taxon>Anguillidae</taxon>
        <taxon>Anguilla</taxon>
    </lineage>
</organism>
<reference evidence="2" key="1">
    <citation type="submission" date="2014-11" db="EMBL/GenBank/DDBJ databases">
        <authorList>
            <person name="Amaro Gonzalez C."/>
        </authorList>
    </citation>
    <scope>NUCLEOTIDE SEQUENCE</scope>
</reference>
<sequence>MWPGTRLATHIFCLHLLPSAPHHTPLGTFVKGKLTICISFKLLAEKCKCHLSISHCPEELSQRTTAVTTFLHLCTFLCALPLPSHPLCLITLSIFCVDNAIKHTICPQQEEKRRKEISFKLMVPCCIHN</sequence>
<feature type="chain" id="PRO_5005179528" description="Secreted protein" evidence="1">
    <location>
        <begin position="20"/>
        <end position="129"/>
    </location>
</feature>